<keyword evidence="9" id="KW-0560">Oxidoreductase</keyword>
<dbReference type="SUPFAM" id="SSF54966">
    <property type="entry name" value="RuBisCO, large subunit, small (N-terminal) domain"/>
    <property type="match status" value="1"/>
</dbReference>
<dbReference type="GO" id="GO:0016984">
    <property type="term" value="F:ribulose-bisphosphate carboxylase activity"/>
    <property type="evidence" value="ECO:0007669"/>
    <property type="project" value="UniProtKB-EC"/>
</dbReference>
<comment type="catalytic activity">
    <reaction evidence="16">
        <text>2 (2R)-3-phosphoglycerate + 2 H(+) = D-ribulose 1,5-bisphosphate + CO2 + H2O</text>
        <dbReference type="Rhea" id="RHEA:23124"/>
        <dbReference type="ChEBI" id="CHEBI:15377"/>
        <dbReference type="ChEBI" id="CHEBI:15378"/>
        <dbReference type="ChEBI" id="CHEBI:16526"/>
        <dbReference type="ChEBI" id="CHEBI:57870"/>
        <dbReference type="ChEBI" id="CHEBI:58272"/>
        <dbReference type="EC" id="4.1.1.39"/>
    </reaction>
</comment>
<evidence type="ECO:0000256" key="14">
    <source>
        <dbReference type="ARBA" id="ARBA00025664"/>
    </source>
</evidence>
<keyword evidence="13" id="KW-0120">Carbon dioxide fixation</keyword>
<dbReference type="Proteomes" id="UP000824120">
    <property type="component" value="Chromosome 4"/>
</dbReference>
<organism evidence="18 19">
    <name type="scientific">Solanum commersonii</name>
    <name type="common">Commerson's wild potato</name>
    <name type="synonym">Commerson's nightshade</name>
    <dbReference type="NCBI Taxonomy" id="4109"/>
    <lineage>
        <taxon>Eukaryota</taxon>
        <taxon>Viridiplantae</taxon>
        <taxon>Streptophyta</taxon>
        <taxon>Embryophyta</taxon>
        <taxon>Tracheophyta</taxon>
        <taxon>Spermatophyta</taxon>
        <taxon>Magnoliopsida</taxon>
        <taxon>eudicotyledons</taxon>
        <taxon>Gunneridae</taxon>
        <taxon>Pentapetalae</taxon>
        <taxon>asterids</taxon>
        <taxon>lamiids</taxon>
        <taxon>Solanales</taxon>
        <taxon>Solanaceae</taxon>
        <taxon>Solanoideae</taxon>
        <taxon>Solaneae</taxon>
        <taxon>Solanum</taxon>
    </lineage>
</organism>
<gene>
    <name evidence="18" type="ORF">H5410_022833</name>
</gene>
<comment type="subcellular location">
    <subcellularLocation>
        <location evidence="1">Plastid</location>
        <location evidence="1">Chloroplast</location>
    </subcellularLocation>
</comment>
<comment type="caution">
    <text evidence="18">The sequence shown here is derived from an EMBL/GenBank/DDBJ whole genome shotgun (WGS) entry which is preliminary data.</text>
</comment>
<dbReference type="AlphaFoldDB" id="A0A9J5ZI82"/>
<feature type="domain" description="Ribulose bisphosphate carboxylase large subunit ferrodoxin-like N-terminal" evidence="17">
    <location>
        <begin position="154"/>
        <end position="229"/>
    </location>
</feature>
<evidence type="ECO:0000256" key="9">
    <source>
        <dbReference type="ARBA" id="ARBA00023002"/>
    </source>
</evidence>
<evidence type="ECO:0000256" key="2">
    <source>
        <dbReference type="ARBA" id="ARBA00006204"/>
    </source>
</evidence>
<dbReference type="GO" id="GO:0009853">
    <property type="term" value="P:photorespiration"/>
    <property type="evidence" value="ECO:0007669"/>
    <property type="project" value="UniProtKB-KW"/>
</dbReference>
<dbReference type="InterPro" id="IPR036422">
    <property type="entry name" value="RuBisCO_lsu_N_sf"/>
</dbReference>
<evidence type="ECO:0000256" key="13">
    <source>
        <dbReference type="ARBA" id="ARBA00023300"/>
    </source>
</evidence>
<dbReference type="OrthoDB" id="563909at2759"/>
<proteinExistence type="inferred from homology"/>
<keyword evidence="7" id="KW-0113">Calvin cycle</keyword>
<evidence type="ECO:0000256" key="4">
    <source>
        <dbReference type="ARBA" id="ARBA00017725"/>
    </source>
</evidence>
<comment type="catalytic activity">
    <reaction evidence="15">
        <text>D-ribulose 1,5-bisphosphate + O2 = 2-phosphoglycolate + (2R)-3-phosphoglycerate + 2 H(+)</text>
        <dbReference type="Rhea" id="RHEA:36631"/>
        <dbReference type="ChEBI" id="CHEBI:15378"/>
        <dbReference type="ChEBI" id="CHEBI:15379"/>
        <dbReference type="ChEBI" id="CHEBI:57870"/>
        <dbReference type="ChEBI" id="CHEBI:58033"/>
        <dbReference type="ChEBI" id="CHEBI:58272"/>
    </reaction>
</comment>
<dbReference type="GO" id="GO:0009507">
    <property type="term" value="C:chloroplast"/>
    <property type="evidence" value="ECO:0007669"/>
    <property type="project" value="UniProtKB-SubCell"/>
</dbReference>
<evidence type="ECO:0000256" key="1">
    <source>
        <dbReference type="ARBA" id="ARBA00004229"/>
    </source>
</evidence>
<name>A0A9J5ZI82_SOLCO</name>
<evidence type="ECO:0000256" key="12">
    <source>
        <dbReference type="ARBA" id="ARBA00023239"/>
    </source>
</evidence>
<evidence type="ECO:0000256" key="7">
    <source>
        <dbReference type="ARBA" id="ARBA00022567"/>
    </source>
</evidence>
<dbReference type="Gene3D" id="3.30.70.150">
    <property type="entry name" value="RuBisCO large subunit, N-terminal domain"/>
    <property type="match status" value="1"/>
</dbReference>
<evidence type="ECO:0000256" key="15">
    <source>
        <dbReference type="ARBA" id="ARBA00048059"/>
    </source>
</evidence>
<evidence type="ECO:0000256" key="3">
    <source>
        <dbReference type="ARBA" id="ARBA00012287"/>
    </source>
</evidence>
<dbReference type="GO" id="GO:0019253">
    <property type="term" value="P:reductive pentose-phosphate cycle"/>
    <property type="evidence" value="ECO:0007669"/>
    <property type="project" value="UniProtKB-KW"/>
</dbReference>
<keyword evidence="19" id="KW-1185">Reference proteome</keyword>
<comment type="similarity">
    <text evidence="2">Belongs to the RuBisCO large chain family. Type I subfamily.</text>
</comment>
<evidence type="ECO:0000259" key="17">
    <source>
        <dbReference type="Pfam" id="PF02788"/>
    </source>
</evidence>
<comment type="function">
    <text evidence="14">RuBisCO catalyzes two reactions: the carboxylation of D-ribulose 1,5-bisphosphate, the primary event in carbon dioxide fixation, as well as the oxidative fragmentation of the pentose substrate in the photorespiration process. Both reactions occur simultaneously and in competition at the same active site.</text>
</comment>
<sequence>MAKRARTKYNIEDVTIQMAYSNYSNIARKIVTVTSNETNPEFKQLYKKCLHQYVLLKYDFEYLNSMLIFKGDLDEASRRASTRLQTCINYFYYSPKEAADVFEQGAGSKCSIEDVTNIEEFSYYFGAINASAMTELSWINWLNEVRTEQDHCSQTLMVSTFRVTPQPGVPPEEAGVAVAAESSTGTWTTIWTDGLTNLDRYKGQCYCIERVVGEKDQYIAYVAYPLDFLKKVPLPITI</sequence>
<evidence type="ECO:0000256" key="8">
    <source>
        <dbReference type="ARBA" id="ARBA00022640"/>
    </source>
</evidence>
<keyword evidence="8" id="KW-0934">Plastid</keyword>
<protein>
    <recommendedName>
        <fullName evidence="4">Ribulose bisphosphate carboxylase large chain</fullName>
        <ecNumber evidence="3">4.1.1.39</ecNumber>
    </recommendedName>
</protein>
<dbReference type="InterPro" id="IPR017443">
    <property type="entry name" value="RuBisCO_lsu_fd_N"/>
</dbReference>
<evidence type="ECO:0000256" key="10">
    <source>
        <dbReference type="ARBA" id="ARBA00023033"/>
    </source>
</evidence>
<dbReference type="Pfam" id="PF02788">
    <property type="entry name" value="RuBisCO_large_N"/>
    <property type="match status" value="1"/>
</dbReference>
<evidence type="ECO:0000256" key="11">
    <source>
        <dbReference type="ARBA" id="ARBA00023238"/>
    </source>
</evidence>
<accession>A0A9J5ZI82</accession>
<keyword evidence="10" id="KW-0503">Monooxygenase</keyword>
<dbReference type="PANTHER" id="PTHR42704">
    <property type="entry name" value="RIBULOSE BISPHOSPHATE CARBOXYLASE"/>
    <property type="match status" value="1"/>
</dbReference>
<keyword evidence="12" id="KW-0456">Lyase</keyword>
<evidence type="ECO:0000313" key="19">
    <source>
        <dbReference type="Proteomes" id="UP000824120"/>
    </source>
</evidence>
<dbReference type="EC" id="4.1.1.39" evidence="3"/>
<evidence type="ECO:0000256" key="5">
    <source>
        <dbReference type="ARBA" id="ARBA00022528"/>
    </source>
</evidence>
<dbReference type="PANTHER" id="PTHR42704:SF15">
    <property type="entry name" value="RIBULOSE BISPHOSPHATE CARBOXYLASE LARGE CHAIN"/>
    <property type="match status" value="1"/>
</dbReference>
<keyword evidence="11" id="KW-0601">Photorespiration</keyword>
<dbReference type="GO" id="GO:0004497">
    <property type="term" value="F:monooxygenase activity"/>
    <property type="evidence" value="ECO:0007669"/>
    <property type="project" value="UniProtKB-KW"/>
</dbReference>
<reference evidence="18 19" key="1">
    <citation type="submission" date="2020-09" db="EMBL/GenBank/DDBJ databases">
        <title>De no assembly of potato wild relative species, Solanum commersonii.</title>
        <authorList>
            <person name="Cho K."/>
        </authorList>
    </citation>
    <scope>NUCLEOTIDE SEQUENCE [LARGE SCALE GENOMIC DNA]</scope>
    <source>
        <strain evidence="18">LZ3.2</strain>
        <tissue evidence="18">Leaf</tissue>
    </source>
</reference>
<evidence type="ECO:0000256" key="16">
    <source>
        <dbReference type="ARBA" id="ARBA00049469"/>
    </source>
</evidence>
<keyword evidence="5" id="KW-0150">Chloroplast</keyword>
<keyword evidence="6" id="KW-0602">Photosynthesis</keyword>
<dbReference type="EMBL" id="JACXVP010000004">
    <property type="protein sequence ID" value="KAG5611552.1"/>
    <property type="molecule type" value="Genomic_DNA"/>
</dbReference>
<dbReference type="InterPro" id="IPR033966">
    <property type="entry name" value="RuBisCO"/>
</dbReference>
<evidence type="ECO:0000256" key="6">
    <source>
        <dbReference type="ARBA" id="ARBA00022531"/>
    </source>
</evidence>
<evidence type="ECO:0000313" key="18">
    <source>
        <dbReference type="EMBL" id="KAG5611552.1"/>
    </source>
</evidence>